<dbReference type="PANTHER" id="PTHR10782:SF4">
    <property type="entry name" value="TONALLI, ISOFORM E"/>
    <property type="match status" value="1"/>
</dbReference>
<protein>
    <submittedName>
        <fullName evidence="1">Uncharacterized protein</fullName>
    </submittedName>
</protein>
<comment type="caution">
    <text evidence="1">The sequence shown here is derived from an EMBL/GenBank/DDBJ whole genome shotgun (WGS) entry which is preliminary data.</text>
</comment>
<sequence>MDVTAQSFATSLLRRCSRRSAKRAKHQPRRGAKRSVVRPVATPLRGERWVTAPVCAACGWTPCACSFLEMDPFHPVSAVLALTPLAPAPLRPDASSVAAFAELELSGLEQTLEQTLELRMAKRDGKDLVWPFSLKVLLDGVEIAQVDPPREGKRQDAPLQLPLQRQAKSMRHDLQLLAWDAPIGTDWHAARDLVLCVVRTRSRSVAELCDECRHRPSISRQRSLELLLGRSSVQATGEVMCETPWLQPLRCPLTMERLKEPVRGLHCKHLQCVELEAFLITASSRCFQRRWRCPICDTLLPPKQLARCELTRSLLQHLPPSVQASPIDVVPEACSCDACEKDRCARARSGGWGRRLRCEVQQWGELD</sequence>
<dbReference type="CDD" id="cd16650">
    <property type="entry name" value="SP-RING_PIAS-like"/>
    <property type="match status" value="1"/>
</dbReference>
<organism evidence="1 2">
    <name type="scientific">Durusdinium trenchii</name>
    <dbReference type="NCBI Taxonomy" id="1381693"/>
    <lineage>
        <taxon>Eukaryota</taxon>
        <taxon>Sar</taxon>
        <taxon>Alveolata</taxon>
        <taxon>Dinophyceae</taxon>
        <taxon>Suessiales</taxon>
        <taxon>Symbiodiniaceae</taxon>
        <taxon>Durusdinium</taxon>
    </lineage>
</organism>
<name>A0ABP0I8T8_9DINO</name>
<dbReference type="Pfam" id="PF02891">
    <property type="entry name" value="zf-MIZ"/>
    <property type="match status" value="1"/>
</dbReference>
<dbReference type="Proteomes" id="UP001642484">
    <property type="component" value="Unassembled WGS sequence"/>
</dbReference>
<dbReference type="InterPro" id="IPR004181">
    <property type="entry name" value="Znf_MIZ"/>
</dbReference>
<dbReference type="Gene3D" id="3.30.40.10">
    <property type="entry name" value="Zinc/RING finger domain, C3HC4 (zinc finger)"/>
    <property type="match status" value="1"/>
</dbReference>
<evidence type="ECO:0000313" key="1">
    <source>
        <dbReference type="EMBL" id="CAK8998708.1"/>
    </source>
</evidence>
<dbReference type="PANTHER" id="PTHR10782">
    <property type="entry name" value="ZINC FINGER MIZ DOMAIN-CONTAINING PROTEIN"/>
    <property type="match status" value="1"/>
</dbReference>
<gene>
    <name evidence="1" type="ORF">CCMP2556_LOCUS5353</name>
</gene>
<evidence type="ECO:0000313" key="2">
    <source>
        <dbReference type="Proteomes" id="UP001642484"/>
    </source>
</evidence>
<accession>A0ABP0I8T8</accession>
<dbReference type="EMBL" id="CAXAMN010002226">
    <property type="protein sequence ID" value="CAK8998708.1"/>
    <property type="molecule type" value="Genomic_DNA"/>
</dbReference>
<dbReference type="InterPro" id="IPR013083">
    <property type="entry name" value="Znf_RING/FYVE/PHD"/>
</dbReference>
<dbReference type="PROSITE" id="PS51044">
    <property type="entry name" value="ZF_SP_RING"/>
    <property type="match status" value="1"/>
</dbReference>
<keyword evidence="2" id="KW-1185">Reference proteome</keyword>
<reference evidence="1 2" key="1">
    <citation type="submission" date="2024-02" db="EMBL/GenBank/DDBJ databases">
        <authorList>
            <person name="Chen Y."/>
            <person name="Shah S."/>
            <person name="Dougan E. K."/>
            <person name="Thang M."/>
            <person name="Chan C."/>
        </authorList>
    </citation>
    <scope>NUCLEOTIDE SEQUENCE [LARGE SCALE GENOMIC DNA]</scope>
</reference>
<proteinExistence type="predicted"/>